<dbReference type="EMBL" id="JAHDYR010000012">
    <property type="protein sequence ID" value="KAG9394941.1"/>
    <property type="molecule type" value="Genomic_DNA"/>
</dbReference>
<evidence type="ECO:0000313" key="5">
    <source>
        <dbReference type="EMBL" id="KAG9394941.1"/>
    </source>
</evidence>
<dbReference type="Pfam" id="PF00023">
    <property type="entry name" value="Ank"/>
    <property type="match status" value="2"/>
</dbReference>
<organism evidence="5 6">
    <name type="scientific">Carpediemonas membranifera</name>
    <dbReference type="NCBI Taxonomy" id="201153"/>
    <lineage>
        <taxon>Eukaryota</taxon>
        <taxon>Metamonada</taxon>
        <taxon>Carpediemonas-like organisms</taxon>
        <taxon>Carpediemonas</taxon>
    </lineage>
</organism>
<keyword evidence="1" id="KW-0677">Repeat</keyword>
<proteinExistence type="predicted"/>
<feature type="region of interest" description="Disordered" evidence="4">
    <location>
        <begin position="27"/>
        <end position="51"/>
    </location>
</feature>
<feature type="region of interest" description="Disordered" evidence="4">
    <location>
        <begin position="1036"/>
        <end position="1058"/>
    </location>
</feature>
<dbReference type="PANTHER" id="PTHR24173">
    <property type="entry name" value="ANKYRIN REPEAT CONTAINING"/>
    <property type="match status" value="1"/>
</dbReference>
<evidence type="ECO:0000256" key="1">
    <source>
        <dbReference type="ARBA" id="ARBA00022737"/>
    </source>
</evidence>
<dbReference type="Proteomes" id="UP000717585">
    <property type="component" value="Unassembled WGS sequence"/>
</dbReference>
<dbReference type="InterPro" id="IPR002110">
    <property type="entry name" value="Ankyrin_rpt"/>
</dbReference>
<feature type="region of interest" description="Disordered" evidence="4">
    <location>
        <begin position="284"/>
        <end position="317"/>
    </location>
</feature>
<evidence type="ECO:0000256" key="4">
    <source>
        <dbReference type="SAM" id="MobiDB-lite"/>
    </source>
</evidence>
<feature type="repeat" description="ANK" evidence="3">
    <location>
        <begin position="527"/>
        <end position="553"/>
    </location>
</feature>
<comment type="caution">
    <text evidence="5">The sequence shown here is derived from an EMBL/GenBank/DDBJ whole genome shotgun (WGS) entry which is preliminary data.</text>
</comment>
<dbReference type="PROSITE" id="PS50297">
    <property type="entry name" value="ANK_REP_REGION"/>
    <property type="match status" value="2"/>
</dbReference>
<evidence type="ECO:0000256" key="3">
    <source>
        <dbReference type="PROSITE-ProRule" id="PRU00023"/>
    </source>
</evidence>
<feature type="repeat" description="ANK" evidence="3">
    <location>
        <begin position="618"/>
        <end position="650"/>
    </location>
</feature>
<keyword evidence="2 3" id="KW-0040">ANK repeat</keyword>
<sequence>MDVGVRRNPEALLDQLQADSIVSVSKASSVVTDAQEEQEEEPVSQAEQGRPDHALLVQEIDWGLSGAEPLQQEAAPVVQLNIDMRQEGNIWHRNACSTHPPPVVPLTAASITIEDIMGLRETLLRQCHRQTGRADKRRKAAEKSARKTLKRKIAVYDIKIVQAENTQVAGVLQVVENHINLAVRGQLNTAGPTSELKETNFASRLSNSHMRGRLEEYDALLAILNVHIDPLPAQPTRAEPDLPEQTPECRSSVEKCERVRNEVIAAETRALEQDTTKLQTMLEERRGTLKDRLARPPATKKKAPGGPREDDPEAGKRFEHDAIVRYFTAMSGMTGLGLIKAPARDSSLDDVTAELGRVTVDPVFNVDEIEQALYNDADLHRADTLLSQADFSPEDGRVDLGRLTPLLSLAKDPIPALKGRVKEVLERSDAFHAHVIRGDTGKMRSKKLLRSGKFGPVVLNCLDREGRSPLYNAFVHSQDKTFAALLKAGCLLDDAFPDGHPMLTAVSRPEMLDALLRMKVDVNTMSRGRTPLIAAIQGEHWDAVTKLLDLGADPLLPSPENNSWHAALACTDPIFADLVKEEIMLVISQALATAARLSDTSRMRQLLDADVLPAGSPQLVTPLLAAVKKGSLDSVGLLLRHGADPTTAEQRQCALDLASGDRRMTFALTRAMEVQLLADREALATDEAGDRLRRPCIERYIQSQLGSGWLAHAVRLQARFRRTRSKPGQASPHPMFTFPAPETFPIRESYRSKLHHGFGLCNARYRNNPGGGDCAIFALHNLDPTLFSNDTVRTRAAARSLLAKPQTALDLVETGFTTPQLREMFEGSNFVNLPALWAIQLYLSGRVQRDTVGQFLLHQYASVSDNSGAHRTIERFHIELTNDKFILRCTYPDPKMTSEWTAFAEGVGYCHGHYFNVHPARRVSQPAMWYSLAAVPAECDLKPAARSATASNQPDVSAALLRCYTIAAAKTGSIPGDIPSLLRHAYSRHFGKIMPAERVSAEPVDDDDSFDDSTREELLALLNGIPTLKPKAQALLDRARSRSSQTAPRSGANPDLDDKLPSKLSKLYSTQAKCLWFLCKKLFFCQQAASRDGNTYMNYDPQVKDSDVYAHMLYLGHLFVANSKKHRRFTRAAMVHTSRVEGTETFIAVTPRGLWEWKKDNLPTRVTFRTSPQAAEYERSLQPWSKDCLVKGVCFGDYMNTVIVVTEAGLFASGRDAHEFVGNVRGQSQFNPIYLPDDFVPESVQYCHCTAVLTMGDRQMISSNNESYQLGLGHYNKLSGFVDFPFHVEGIVAGCNRCNFFESNHRILFAGQVDSHHVASGLLPSLEDDYFCIEPTPLHFQEPVKAFFSDESRVIWVAEGKTHYVRKMMGIPLSEFTLPFEIAHVVPDLITMANILRNLLSKGDDNDNHFDISRDGHQDRFRDAEGVWHELVAVTNSVPKLRDCDEPTEDHQPVSRSTSSRGSTPVKSPVSPKLSGRRRKLGNAPSGEGSAAATTTTAATTEVS</sequence>
<dbReference type="InterPro" id="IPR036770">
    <property type="entry name" value="Ankyrin_rpt-contain_sf"/>
</dbReference>
<name>A0A8J6BYW3_9EUKA</name>
<dbReference type="SMART" id="SM00248">
    <property type="entry name" value="ANK"/>
    <property type="match status" value="3"/>
</dbReference>
<accession>A0A8J6BYW3</accession>
<dbReference type="PANTHER" id="PTHR24173:SF74">
    <property type="entry name" value="ANKYRIN REPEAT DOMAIN-CONTAINING PROTEIN 16"/>
    <property type="match status" value="1"/>
</dbReference>
<gene>
    <name evidence="5" type="ORF">J8273_0149</name>
</gene>
<feature type="compositionally biased region" description="Basic and acidic residues" evidence="4">
    <location>
        <begin position="1440"/>
        <end position="1453"/>
    </location>
</feature>
<evidence type="ECO:0000256" key="2">
    <source>
        <dbReference type="ARBA" id="ARBA00023043"/>
    </source>
</evidence>
<feature type="compositionally biased region" description="Basic and acidic residues" evidence="4">
    <location>
        <begin position="284"/>
        <end position="294"/>
    </location>
</feature>
<dbReference type="OrthoDB" id="426293at2759"/>
<reference evidence="5" key="1">
    <citation type="submission" date="2021-05" db="EMBL/GenBank/DDBJ databases">
        <title>A free-living protist that lacks canonical eukaryotic 1 DNA replication and segregation systems.</title>
        <authorList>
            <person name="Salas-Leiva D.E."/>
            <person name="Tromer E.C."/>
            <person name="Curtis B.A."/>
            <person name="Jerlstrom-Hultqvist J."/>
            <person name="Kolisko M."/>
            <person name="Yi Z."/>
            <person name="Salas-Leiva J.S."/>
            <person name="Gallot-Lavallee L."/>
            <person name="Kops G.J.P.L."/>
            <person name="Archibald J.M."/>
            <person name="Simpson A.G.B."/>
            <person name="Roger A.J."/>
        </authorList>
    </citation>
    <scope>NUCLEOTIDE SEQUENCE</scope>
    <source>
        <strain evidence="5">BICM</strain>
    </source>
</reference>
<dbReference type="SUPFAM" id="SSF48403">
    <property type="entry name" value="Ankyrin repeat"/>
    <property type="match status" value="1"/>
</dbReference>
<dbReference type="PROSITE" id="PS50088">
    <property type="entry name" value="ANK_REPEAT"/>
    <property type="match status" value="2"/>
</dbReference>
<protein>
    <submittedName>
        <fullName evidence="5">Ankyrin repeats (3 copies)</fullName>
    </submittedName>
</protein>
<feature type="compositionally biased region" description="Basic and acidic residues" evidence="4">
    <location>
        <begin position="307"/>
        <end position="317"/>
    </location>
</feature>
<feature type="compositionally biased region" description="Polar residues" evidence="4">
    <location>
        <begin position="1454"/>
        <end position="1466"/>
    </location>
</feature>
<dbReference type="Gene3D" id="1.25.40.20">
    <property type="entry name" value="Ankyrin repeat-containing domain"/>
    <property type="match status" value="1"/>
</dbReference>
<feature type="compositionally biased region" description="Low complexity" evidence="4">
    <location>
        <begin position="1491"/>
        <end position="1504"/>
    </location>
</feature>
<feature type="region of interest" description="Disordered" evidence="4">
    <location>
        <begin position="1439"/>
        <end position="1504"/>
    </location>
</feature>
<keyword evidence="6" id="KW-1185">Reference proteome</keyword>
<evidence type="ECO:0000313" key="6">
    <source>
        <dbReference type="Proteomes" id="UP000717585"/>
    </source>
</evidence>